<dbReference type="EMBL" id="CAMPGE010018556">
    <property type="protein sequence ID" value="CAI2376964.1"/>
    <property type="molecule type" value="Genomic_DNA"/>
</dbReference>
<dbReference type="AlphaFoldDB" id="A0AAD1XQH2"/>
<evidence type="ECO:0000313" key="6">
    <source>
        <dbReference type="EMBL" id="CAI2376964.1"/>
    </source>
</evidence>
<keyword evidence="7" id="KW-1185">Reference proteome</keyword>
<evidence type="ECO:0000256" key="3">
    <source>
        <dbReference type="ARBA" id="ARBA00022801"/>
    </source>
</evidence>
<dbReference type="InterPro" id="IPR029052">
    <property type="entry name" value="Metallo-depent_PP-like"/>
</dbReference>
<comment type="caution">
    <text evidence="6">The sequence shown here is derived from an EMBL/GenBank/DDBJ whole genome shotgun (WGS) entry which is preliminary data.</text>
</comment>
<accession>A0AAD1XQH2</accession>
<gene>
    <name evidence="6" type="ORF">ECRASSUSDP1_LOCUS18343</name>
</gene>
<proteinExistence type="predicted"/>
<name>A0AAD1XQH2_EUPCR</name>
<evidence type="ECO:0000256" key="2">
    <source>
        <dbReference type="ARBA" id="ARBA00022723"/>
    </source>
</evidence>
<dbReference type="Pfam" id="PF00149">
    <property type="entry name" value="Metallophos"/>
    <property type="match status" value="1"/>
</dbReference>
<dbReference type="InterPro" id="IPR006186">
    <property type="entry name" value="Ser/Thr-sp_prot-phosphatase"/>
</dbReference>
<reference evidence="6" key="1">
    <citation type="submission" date="2023-07" db="EMBL/GenBank/DDBJ databases">
        <authorList>
            <consortium name="AG Swart"/>
            <person name="Singh M."/>
            <person name="Singh A."/>
            <person name="Seah K."/>
            <person name="Emmerich C."/>
        </authorList>
    </citation>
    <scope>NUCLEOTIDE SEQUENCE</scope>
    <source>
        <strain evidence="6">DP1</strain>
    </source>
</reference>
<evidence type="ECO:0000256" key="4">
    <source>
        <dbReference type="ARBA" id="ARBA00023211"/>
    </source>
</evidence>
<keyword evidence="4" id="KW-0464">Manganese</keyword>
<protein>
    <recommendedName>
        <fullName evidence="1">protein-serine/threonine phosphatase</fullName>
        <ecNumber evidence="1">3.1.3.16</ecNumber>
    </recommendedName>
</protein>
<evidence type="ECO:0000259" key="5">
    <source>
        <dbReference type="SMART" id="SM00156"/>
    </source>
</evidence>
<dbReference type="Gene3D" id="3.60.21.10">
    <property type="match status" value="1"/>
</dbReference>
<dbReference type="SMART" id="SM00156">
    <property type="entry name" value="PP2Ac"/>
    <property type="match status" value="1"/>
</dbReference>
<dbReference type="EC" id="3.1.3.16" evidence="1"/>
<keyword evidence="3" id="KW-0378">Hydrolase</keyword>
<dbReference type="GO" id="GO:0046872">
    <property type="term" value="F:metal ion binding"/>
    <property type="evidence" value="ECO:0007669"/>
    <property type="project" value="UniProtKB-KW"/>
</dbReference>
<dbReference type="SUPFAM" id="SSF56300">
    <property type="entry name" value="Metallo-dependent phosphatases"/>
    <property type="match status" value="1"/>
</dbReference>
<dbReference type="GO" id="GO:0004722">
    <property type="term" value="F:protein serine/threonine phosphatase activity"/>
    <property type="evidence" value="ECO:0007669"/>
    <property type="project" value="UniProtKB-EC"/>
</dbReference>
<evidence type="ECO:0000313" key="7">
    <source>
        <dbReference type="Proteomes" id="UP001295684"/>
    </source>
</evidence>
<dbReference type="PRINTS" id="PR00114">
    <property type="entry name" value="STPHPHTASE"/>
</dbReference>
<organism evidence="6 7">
    <name type="scientific">Euplotes crassus</name>
    <dbReference type="NCBI Taxonomy" id="5936"/>
    <lineage>
        <taxon>Eukaryota</taxon>
        <taxon>Sar</taxon>
        <taxon>Alveolata</taxon>
        <taxon>Ciliophora</taxon>
        <taxon>Intramacronucleata</taxon>
        <taxon>Spirotrichea</taxon>
        <taxon>Hypotrichia</taxon>
        <taxon>Euplotida</taxon>
        <taxon>Euplotidae</taxon>
        <taxon>Moneuplotes</taxon>
    </lineage>
</organism>
<sequence>MDNEYDLDQMIDTLTQFKYLPQKQLEYLCETCTAIVAKEPNCVELQAPVNVCGSLLGRMSSLQELFNVCGHPPEADFLFLGNYCNVGKFGVEIISLLMALKIKHPTRVTLLRGKFDNWNLCERKGFFEECELKYGNDYPFTLILNFFKHLPLCAVINKSIFCTPSGIPRWMQVIDEIFEVDRFEESDYDSPLQEFSWNQADERKGWNISHLGTGFCYGEDATDTFLDDNDFDNAEGQGFVIASSKPLSEGYQWAHGKKILFIQSCPSKFKWESNSSAFACLDEYLRLTIHQFQPIADYHSFPE</sequence>
<dbReference type="PANTHER" id="PTHR45619">
    <property type="entry name" value="SERINE/THREONINE-PROTEIN PHOSPHATASE PP2A-RELATED"/>
    <property type="match status" value="1"/>
</dbReference>
<evidence type="ECO:0000256" key="1">
    <source>
        <dbReference type="ARBA" id="ARBA00013081"/>
    </source>
</evidence>
<dbReference type="InterPro" id="IPR047129">
    <property type="entry name" value="PPA2-like"/>
</dbReference>
<dbReference type="InterPro" id="IPR004843">
    <property type="entry name" value="Calcineurin-like_PHP"/>
</dbReference>
<keyword evidence="2" id="KW-0479">Metal-binding</keyword>
<dbReference type="Proteomes" id="UP001295684">
    <property type="component" value="Unassembled WGS sequence"/>
</dbReference>
<feature type="domain" description="Serine/threonine specific protein phosphatases" evidence="5">
    <location>
        <begin position="20"/>
        <end position="296"/>
    </location>
</feature>